<evidence type="ECO:0000313" key="3">
    <source>
        <dbReference type="Proteomes" id="UP000017836"/>
    </source>
</evidence>
<dbReference type="Gramene" id="ERN04723">
    <property type="protein sequence ID" value="ERN04723"/>
    <property type="gene ID" value="AMTR_s00186p00016760"/>
</dbReference>
<organism evidence="2 3">
    <name type="scientific">Amborella trichopoda</name>
    <dbReference type="NCBI Taxonomy" id="13333"/>
    <lineage>
        <taxon>Eukaryota</taxon>
        <taxon>Viridiplantae</taxon>
        <taxon>Streptophyta</taxon>
        <taxon>Embryophyta</taxon>
        <taxon>Tracheophyta</taxon>
        <taxon>Spermatophyta</taxon>
        <taxon>Magnoliopsida</taxon>
        <taxon>Amborellales</taxon>
        <taxon>Amborellaceae</taxon>
        <taxon>Amborella</taxon>
    </lineage>
</organism>
<dbReference type="AlphaFoldDB" id="W1P9Y5"/>
<reference evidence="3" key="1">
    <citation type="journal article" date="2013" name="Science">
        <title>The Amborella genome and the evolution of flowering plants.</title>
        <authorList>
            <consortium name="Amborella Genome Project"/>
        </authorList>
    </citation>
    <scope>NUCLEOTIDE SEQUENCE [LARGE SCALE GENOMIC DNA]</scope>
</reference>
<proteinExistence type="predicted"/>
<gene>
    <name evidence="2" type="ORF">AMTR_s00186p00016760</name>
</gene>
<protein>
    <submittedName>
        <fullName evidence="2">Uncharacterized protein</fullName>
    </submittedName>
</protein>
<evidence type="ECO:0000256" key="1">
    <source>
        <dbReference type="SAM" id="MobiDB-lite"/>
    </source>
</evidence>
<name>W1P9Y5_AMBTC</name>
<keyword evidence="3" id="KW-1185">Reference proteome</keyword>
<feature type="compositionally biased region" description="Basic residues" evidence="1">
    <location>
        <begin position="34"/>
        <end position="43"/>
    </location>
</feature>
<dbReference type="HOGENOM" id="CLU_1779953_0_0_1"/>
<sequence>MRSRNLMKCRSQESLARVRAGLSVKESEKVHAATQRRHRKKNKNQPLKSDSHKEEDNDGRLQDKNNILSSGRFVKQCKMFKKTVNRNAVMDDTQSDHKTTMVNRIPKRDLHRSWTQPRLEFTVGENSLALTTLAAKRRAERTCIMF</sequence>
<dbReference type="Proteomes" id="UP000017836">
    <property type="component" value="Unassembled WGS sequence"/>
</dbReference>
<feature type="region of interest" description="Disordered" evidence="1">
    <location>
        <begin position="1"/>
        <end position="67"/>
    </location>
</feature>
<evidence type="ECO:0000313" key="2">
    <source>
        <dbReference type="EMBL" id="ERN04723.1"/>
    </source>
</evidence>
<feature type="compositionally biased region" description="Basic and acidic residues" evidence="1">
    <location>
        <begin position="49"/>
        <end position="63"/>
    </location>
</feature>
<accession>W1P9Y5</accession>
<dbReference type="EMBL" id="KI394180">
    <property type="protein sequence ID" value="ERN04723.1"/>
    <property type="molecule type" value="Genomic_DNA"/>
</dbReference>